<evidence type="ECO:0008006" key="4">
    <source>
        <dbReference type="Google" id="ProtNLM"/>
    </source>
</evidence>
<name>A0A972VY51_9GAMM</name>
<organism evidence="2 3">
    <name type="scientific">SAR86 cluster bacterium</name>
    <dbReference type="NCBI Taxonomy" id="2030880"/>
    <lineage>
        <taxon>Bacteria</taxon>
        <taxon>Pseudomonadati</taxon>
        <taxon>Pseudomonadota</taxon>
        <taxon>Gammaproteobacteria</taxon>
        <taxon>SAR86 cluster</taxon>
    </lineage>
</organism>
<protein>
    <recommendedName>
        <fullName evidence="4">Glycine reductase</fullName>
    </recommendedName>
</protein>
<dbReference type="EMBL" id="JABMOJ010000403">
    <property type="protein sequence ID" value="NQV65813.1"/>
    <property type="molecule type" value="Genomic_DNA"/>
</dbReference>
<accession>A0A972VY51</accession>
<evidence type="ECO:0000313" key="3">
    <source>
        <dbReference type="Proteomes" id="UP000754644"/>
    </source>
</evidence>
<dbReference type="AlphaFoldDB" id="A0A972VY51"/>
<evidence type="ECO:0000313" key="2">
    <source>
        <dbReference type="EMBL" id="NQV65813.1"/>
    </source>
</evidence>
<reference evidence="2" key="1">
    <citation type="submission" date="2020-05" db="EMBL/GenBank/DDBJ databases">
        <title>Sulfur intermediates as new biogeochemical hubs in an aquatic model microbial ecosystem.</title>
        <authorList>
            <person name="Vigneron A."/>
        </authorList>
    </citation>
    <scope>NUCLEOTIDE SEQUENCE</scope>
    <source>
        <strain evidence="2">Bin.250</strain>
    </source>
</reference>
<feature type="region of interest" description="Disordered" evidence="1">
    <location>
        <begin position="99"/>
        <end position="120"/>
    </location>
</feature>
<evidence type="ECO:0000256" key="1">
    <source>
        <dbReference type="SAM" id="MobiDB-lite"/>
    </source>
</evidence>
<proteinExistence type="predicted"/>
<gene>
    <name evidence="2" type="ORF">HQ497_10665</name>
</gene>
<dbReference type="Proteomes" id="UP000754644">
    <property type="component" value="Unassembled WGS sequence"/>
</dbReference>
<sequence>MTARALEQAGICTVIIGSALDIVSHCGVPRYLHNNLPLGNPMGKPFDTKMQATTLRLALDLVISATAPVIQHTPFRWSESEAWRENYMRVDDSNREALRLAGEQNRQERLANKAKGLQRN</sequence>
<comment type="caution">
    <text evidence="2">The sequence shown here is derived from an EMBL/GenBank/DDBJ whole genome shotgun (WGS) entry which is preliminary data.</text>
</comment>